<dbReference type="Proteomes" id="UP000593758">
    <property type="component" value="Chromosome"/>
</dbReference>
<dbReference type="InterPro" id="IPR006059">
    <property type="entry name" value="SBP"/>
</dbReference>
<dbReference type="Pfam" id="PF13416">
    <property type="entry name" value="SBP_bac_8"/>
    <property type="match status" value="1"/>
</dbReference>
<keyword evidence="4" id="KW-1185">Reference proteome</keyword>
<reference evidence="3 4" key="1">
    <citation type="submission" date="2020-10" db="EMBL/GenBank/DDBJ databases">
        <title>Haloactinobacterium sp. RN3S43, a bacterium isolated from saline soil.</title>
        <authorList>
            <person name="Sun J.-Q."/>
        </authorList>
    </citation>
    <scope>NUCLEOTIDE SEQUENCE [LARGE SCALE GENOMIC DNA]</scope>
    <source>
        <strain evidence="3 4">RN3S43</strain>
    </source>
</reference>
<name>A0A7M1SUJ9_9MICO</name>
<feature type="chain" id="PRO_5032481872" evidence="2">
    <location>
        <begin position="22"/>
        <end position="443"/>
    </location>
</feature>
<dbReference type="KEGG" id="halt:IM660_02830"/>
<dbReference type="Gene3D" id="3.40.190.10">
    <property type="entry name" value="Periplasmic binding protein-like II"/>
    <property type="match status" value="1"/>
</dbReference>
<dbReference type="SUPFAM" id="SSF53850">
    <property type="entry name" value="Periplasmic binding protein-like II"/>
    <property type="match status" value="1"/>
</dbReference>
<dbReference type="InterPro" id="IPR050490">
    <property type="entry name" value="Bact_solute-bd_prot1"/>
</dbReference>
<feature type="signal peptide" evidence="2">
    <location>
        <begin position="1"/>
        <end position="21"/>
    </location>
</feature>
<sequence length="443" mass="46914">MTTRTRITLAATSIAAMTALAACGGGDSGSDSEDPGTTGSGDGGDEITLTVATFNQFGYTDEMLDRYEEEHPGITVELITADSSEDARTNLTTKIAAGGEGLADIEGIEVDWLPELMQYPDLFTDLSDPELEGRWVDWKVAQATTADGRLLGYGTDIGPEGICYRQDLFEAAGLPTDPAEVAELLGGDDATWEDYFAAGREFVANSDAAWFDGAQATYQGMVNQLESAYEDAGTGDALDLSTNTAVRDLYDQVLSASVDDGLSAGLEQWSADWDAAFQNDGFATMLCPAWMTGPVEERAGGVDGWNLADVFPGGGGNWGGSFLTVPASGANTEAATELAAWLTHPEQQTEAFGNAGTFPSQIEAQTSEEVQSATNDFFNDAPIGEIFTSRAEAIEVVPFKGANYFSIHQAVQNAVLRVDVTGEQDADSSWESAVEEFNGLGLM</sequence>
<keyword evidence="2" id="KW-0732">Signal</keyword>
<evidence type="ECO:0000256" key="1">
    <source>
        <dbReference type="SAM" id="MobiDB-lite"/>
    </source>
</evidence>
<dbReference type="PROSITE" id="PS51257">
    <property type="entry name" value="PROKAR_LIPOPROTEIN"/>
    <property type="match status" value="1"/>
</dbReference>
<dbReference type="EMBL" id="CP063169">
    <property type="protein sequence ID" value="QOR71256.1"/>
    <property type="molecule type" value="Genomic_DNA"/>
</dbReference>
<dbReference type="AlphaFoldDB" id="A0A7M1SUJ9"/>
<dbReference type="PANTHER" id="PTHR43649:SF32">
    <property type="entry name" value="SUGAR BINDING SECRETED PROTEIN"/>
    <property type="match status" value="1"/>
</dbReference>
<dbReference type="RefSeq" id="WP_193497921.1">
    <property type="nucleotide sequence ID" value="NZ_CP063169.1"/>
</dbReference>
<protein>
    <submittedName>
        <fullName evidence="3">Extracellular solute-binding protein</fullName>
    </submittedName>
</protein>
<evidence type="ECO:0000313" key="4">
    <source>
        <dbReference type="Proteomes" id="UP000593758"/>
    </source>
</evidence>
<organism evidence="3 4">
    <name type="scientific">Ruania alkalisoli</name>
    <dbReference type="NCBI Taxonomy" id="2779775"/>
    <lineage>
        <taxon>Bacteria</taxon>
        <taxon>Bacillati</taxon>
        <taxon>Actinomycetota</taxon>
        <taxon>Actinomycetes</taxon>
        <taxon>Micrococcales</taxon>
        <taxon>Ruaniaceae</taxon>
        <taxon>Ruania</taxon>
    </lineage>
</organism>
<gene>
    <name evidence="3" type="ORF">IM660_02830</name>
</gene>
<accession>A0A7M1SUJ9</accession>
<feature type="region of interest" description="Disordered" evidence="1">
    <location>
        <begin position="24"/>
        <end position="46"/>
    </location>
</feature>
<evidence type="ECO:0000313" key="3">
    <source>
        <dbReference type="EMBL" id="QOR71256.1"/>
    </source>
</evidence>
<evidence type="ECO:0000256" key="2">
    <source>
        <dbReference type="SAM" id="SignalP"/>
    </source>
</evidence>
<dbReference type="PANTHER" id="PTHR43649">
    <property type="entry name" value="ARABINOSE-BINDING PROTEIN-RELATED"/>
    <property type="match status" value="1"/>
</dbReference>
<proteinExistence type="predicted"/>